<gene>
    <name evidence="1" type="ORF">D1B31_07540</name>
</gene>
<dbReference type="InterPro" id="IPR015946">
    <property type="entry name" value="KH_dom-like_a/b"/>
</dbReference>
<dbReference type="OrthoDB" id="13625at2"/>
<dbReference type="Proteomes" id="UP000284416">
    <property type="component" value="Unassembled WGS sequence"/>
</dbReference>
<dbReference type="Gene3D" id="3.30.300.20">
    <property type="match status" value="1"/>
</dbReference>
<dbReference type="InterPro" id="IPR003718">
    <property type="entry name" value="OsmC/Ohr_fam"/>
</dbReference>
<name>A0A417YW04_9BACI</name>
<dbReference type="AlphaFoldDB" id="A0A417YW04"/>
<dbReference type="RefSeq" id="WP_118920146.1">
    <property type="nucleotide sequence ID" value="NZ_QWEG01000004.1"/>
</dbReference>
<protein>
    <submittedName>
        <fullName evidence="1">OsmC family peroxiredoxin</fullName>
    </submittedName>
</protein>
<dbReference type="SUPFAM" id="SSF82784">
    <property type="entry name" value="OsmC-like"/>
    <property type="match status" value="1"/>
</dbReference>
<proteinExistence type="predicted"/>
<accession>A0A417YW04</accession>
<dbReference type="EMBL" id="QWEG01000004">
    <property type="protein sequence ID" value="RHW41562.1"/>
    <property type="molecule type" value="Genomic_DNA"/>
</dbReference>
<dbReference type="PANTHER" id="PTHR34352">
    <property type="entry name" value="PROTEIN YHFA"/>
    <property type="match status" value="1"/>
</dbReference>
<comment type="caution">
    <text evidence="1">The sequence shown here is derived from an EMBL/GenBank/DDBJ whole genome shotgun (WGS) entry which is preliminary data.</text>
</comment>
<evidence type="ECO:0000313" key="2">
    <source>
        <dbReference type="Proteomes" id="UP000284416"/>
    </source>
</evidence>
<dbReference type="PANTHER" id="PTHR34352:SF1">
    <property type="entry name" value="PROTEIN YHFA"/>
    <property type="match status" value="1"/>
</dbReference>
<reference evidence="1 2" key="1">
    <citation type="journal article" date="2017" name="Int. J. Syst. Evol. Microbiol.">
        <title>Bacillus notoginsengisoli sp. nov., a novel bacterium isolated from the rhizosphere of Panax notoginseng.</title>
        <authorList>
            <person name="Zhang M.Y."/>
            <person name="Cheng J."/>
            <person name="Cai Y."/>
            <person name="Zhang T.Y."/>
            <person name="Wu Y.Y."/>
            <person name="Manikprabhu D."/>
            <person name="Li W.J."/>
            <person name="Zhang Y.X."/>
        </authorList>
    </citation>
    <scope>NUCLEOTIDE SEQUENCE [LARGE SCALE GENOMIC DNA]</scope>
    <source>
        <strain evidence="1 2">JCM 30743</strain>
    </source>
</reference>
<sequence>MIFKMKDDGFFTELPFGRLDVSGNEEVGFRPYQLMAASVAVCSGGVLRKILEKKRLEVRDIEIQTNVDRNENQVNKIETIHIHFVITGNNLNETQIEKAITLVGKNCSMVQSVKGSIDVRETFELKG</sequence>
<dbReference type="Pfam" id="PF02566">
    <property type="entry name" value="OsmC"/>
    <property type="match status" value="1"/>
</dbReference>
<dbReference type="InterPro" id="IPR036102">
    <property type="entry name" value="OsmC/Ohrsf"/>
</dbReference>
<keyword evidence="2" id="KW-1185">Reference proteome</keyword>
<evidence type="ECO:0000313" key="1">
    <source>
        <dbReference type="EMBL" id="RHW41562.1"/>
    </source>
</evidence>
<organism evidence="1 2">
    <name type="scientific">Neobacillus notoginsengisoli</name>
    <dbReference type="NCBI Taxonomy" id="1578198"/>
    <lineage>
        <taxon>Bacteria</taxon>
        <taxon>Bacillati</taxon>
        <taxon>Bacillota</taxon>
        <taxon>Bacilli</taxon>
        <taxon>Bacillales</taxon>
        <taxon>Bacillaceae</taxon>
        <taxon>Neobacillus</taxon>
    </lineage>
</organism>